<dbReference type="PROSITE" id="PS00138">
    <property type="entry name" value="SUBTILASE_SER"/>
    <property type="match status" value="1"/>
</dbReference>
<organism evidence="8 9">
    <name type="scientific">Hominibacterium faecale</name>
    <dbReference type="NCBI Taxonomy" id="2839743"/>
    <lineage>
        <taxon>Bacteria</taxon>
        <taxon>Bacillati</taxon>
        <taxon>Bacillota</taxon>
        <taxon>Clostridia</taxon>
        <taxon>Peptostreptococcales</taxon>
        <taxon>Anaerovoracaceae</taxon>
        <taxon>Hominibacterium</taxon>
    </lineage>
</organism>
<dbReference type="PANTHER" id="PTHR43806">
    <property type="entry name" value="PEPTIDASE S8"/>
    <property type="match status" value="1"/>
</dbReference>
<dbReference type="InterPro" id="IPR036852">
    <property type="entry name" value="Peptidase_S8/S53_dom_sf"/>
</dbReference>
<feature type="active site" description="Charge relay system" evidence="5">
    <location>
        <position position="140"/>
    </location>
</feature>
<dbReference type="PROSITE" id="PS00136">
    <property type="entry name" value="SUBTILASE_ASP"/>
    <property type="match status" value="1"/>
</dbReference>
<evidence type="ECO:0000256" key="1">
    <source>
        <dbReference type="ARBA" id="ARBA00011073"/>
    </source>
</evidence>
<proteinExistence type="inferred from homology"/>
<dbReference type="InterPro" id="IPR000209">
    <property type="entry name" value="Peptidase_S8/S53_dom"/>
</dbReference>
<evidence type="ECO:0000313" key="9">
    <source>
        <dbReference type="Proteomes" id="UP001065549"/>
    </source>
</evidence>
<dbReference type="PANTHER" id="PTHR43806:SF65">
    <property type="entry name" value="SERINE PROTEASE APRX"/>
    <property type="match status" value="1"/>
</dbReference>
<dbReference type="Gene3D" id="3.30.70.80">
    <property type="entry name" value="Peptidase S8 propeptide/proteinase inhibitor I9"/>
    <property type="match status" value="1"/>
</dbReference>
<dbReference type="PROSITE" id="PS00137">
    <property type="entry name" value="SUBTILASE_HIS"/>
    <property type="match status" value="1"/>
</dbReference>
<evidence type="ECO:0000259" key="7">
    <source>
        <dbReference type="Pfam" id="PF00082"/>
    </source>
</evidence>
<evidence type="ECO:0000256" key="2">
    <source>
        <dbReference type="ARBA" id="ARBA00022670"/>
    </source>
</evidence>
<dbReference type="InterPro" id="IPR022398">
    <property type="entry name" value="Peptidase_S8_His-AS"/>
</dbReference>
<evidence type="ECO:0000313" key="8">
    <source>
        <dbReference type="EMBL" id="MCU7377349.1"/>
    </source>
</evidence>
<dbReference type="AlphaFoldDB" id="A0A9J6QN89"/>
<dbReference type="InterPro" id="IPR037045">
    <property type="entry name" value="S8pro/Inhibitor_I9_sf"/>
</dbReference>
<name>A0A9J6QN89_9FIRM</name>
<keyword evidence="9" id="KW-1185">Reference proteome</keyword>
<dbReference type="Proteomes" id="UP001065549">
    <property type="component" value="Unassembled WGS sequence"/>
</dbReference>
<feature type="active site" description="Charge relay system" evidence="5">
    <location>
        <position position="105"/>
    </location>
</feature>
<dbReference type="InterPro" id="IPR023828">
    <property type="entry name" value="Peptidase_S8_Ser-AS"/>
</dbReference>
<keyword evidence="4 5" id="KW-0720">Serine protease</keyword>
<keyword evidence="2 5" id="KW-0645">Protease</keyword>
<gene>
    <name evidence="8" type="ORF">OBO34_03155</name>
</gene>
<dbReference type="RefSeq" id="WP_253020739.1">
    <property type="nucleotide sequence ID" value="NZ_JAJAGH010000010.1"/>
</dbReference>
<dbReference type="CDD" id="cd07487">
    <property type="entry name" value="Peptidases_S8_1"/>
    <property type="match status" value="1"/>
</dbReference>
<dbReference type="InterPro" id="IPR015500">
    <property type="entry name" value="Peptidase_S8_subtilisin-rel"/>
</dbReference>
<feature type="domain" description="Peptidase S8/S53" evidence="7">
    <location>
        <begin position="96"/>
        <end position="359"/>
    </location>
</feature>
<sequence length="367" mass="39699">MEQQQGRNRPFILYPRQNIEDIRSCVLENFGRIKYELPFLNALCVEIPEEKVQAIKTNRRVAMMSEDVAVSKLPIQSAPVGSRSFECRSRGYRRRGEGVAVAVIDTGVAPHYDLIKPFNRILYFKDFVNGRKTPYDDDGHGTHVAGIVLGNGYSSGKFQGTAPGAALVSLKALDQEGNGNASDILAAMQWIYDNHQRYNIRVVNLSLGIASSPYTQIDPLVLGANALVFKGLCVVAAAGNSGPDRQSITSPGTSPFVLTVGSCDCDNHIPDFSSRGPTPSGQPKPDVVAPGVDIISLSSQNPKGYIAQTGTSMSSPFVAGLAAEYCARHPQAHPLEVRSALLDLARPVSSASRNEQGWGRLYRGVLR</sequence>
<dbReference type="SUPFAM" id="SSF52743">
    <property type="entry name" value="Subtilisin-like"/>
    <property type="match status" value="1"/>
</dbReference>
<dbReference type="EMBL" id="JAOSHN010000001">
    <property type="protein sequence ID" value="MCU7377349.1"/>
    <property type="molecule type" value="Genomic_DNA"/>
</dbReference>
<dbReference type="PROSITE" id="PS51892">
    <property type="entry name" value="SUBTILASE"/>
    <property type="match status" value="1"/>
</dbReference>
<keyword evidence="3 5" id="KW-0378">Hydrolase</keyword>
<dbReference type="GO" id="GO:0006508">
    <property type="term" value="P:proteolysis"/>
    <property type="evidence" value="ECO:0007669"/>
    <property type="project" value="UniProtKB-KW"/>
</dbReference>
<dbReference type="Pfam" id="PF00082">
    <property type="entry name" value="Peptidase_S8"/>
    <property type="match status" value="1"/>
</dbReference>
<dbReference type="GO" id="GO:0004252">
    <property type="term" value="F:serine-type endopeptidase activity"/>
    <property type="evidence" value="ECO:0007669"/>
    <property type="project" value="UniProtKB-UniRule"/>
</dbReference>
<accession>A0A9J6QN89</accession>
<protein>
    <submittedName>
        <fullName evidence="8">S8 family peptidase</fullName>
    </submittedName>
</protein>
<evidence type="ECO:0000256" key="6">
    <source>
        <dbReference type="RuleBase" id="RU003355"/>
    </source>
</evidence>
<evidence type="ECO:0000256" key="5">
    <source>
        <dbReference type="PROSITE-ProRule" id="PRU01240"/>
    </source>
</evidence>
<dbReference type="Gene3D" id="3.40.50.200">
    <property type="entry name" value="Peptidase S8/S53 domain"/>
    <property type="match status" value="1"/>
</dbReference>
<comment type="similarity">
    <text evidence="1 5 6">Belongs to the peptidase S8 family.</text>
</comment>
<feature type="active site" description="Charge relay system" evidence="5">
    <location>
        <position position="312"/>
    </location>
</feature>
<dbReference type="PRINTS" id="PR00723">
    <property type="entry name" value="SUBTILISIN"/>
</dbReference>
<comment type="caution">
    <text evidence="8">The sequence shown here is derived from an EMBL/GenBank/DDBJ whole genome shotgun (WGS) entry which is preliminary data.</text>
</comment>
<reference evidence="8" key="1">
    <citation type="submission" date="2022-09" db="EMBL/GenBank/DDBJ databases">
        <title>Culturomic study of gut microbiota in children with autism spectrum disorder.</title>
        <authorList>
            <person name="Efimov B.A."/>
            <person name="Chaplin A.V."/>
            <person name="Sokolova S.R."/>
            <person name="Pikina A.P."/>
            <person name="Korzhanova M."/>
            <person name="Belova V."/>
            <person name="Korostin D."/>
        </authorList>
    </citation>
    <scope>NUCLEOTIDE SEQUENCE</scope>
    <source>
        <strain evidence="8">ASD5510</strain>
    </source>
</reference>
<dbReference type="InterPro" id="IPR023827">
    <property type="entry name" value="Peptidase_S8_Asp-AS"/>
</dbReference>
<evidence type="ECO:0000256" key="4">
    <source>
        <dbReference type="ARBA" id="ARBA00022825"/>
    </source>
</evidence>
<evidence type="ECO:0000256" key="3">
    <source>
        <dbReference type="ARBA" id="ARBA00022801"/>
    </source>
</evidence>
<dbReference type="InterPro" id="IPR050131">
    <property type="entry name" value="Peptidase_S8_subtilisin-like"/>
</dbReference>